<proteinExistence type="predicted"/>
<evidence type="ECO:0000313" key="5">
    <source>
        <dbReference type="EMBL" id="KAG2198595.1"/>
    </source>
</evidence>
<evidence type="ECO:0000256" key="1">
    <source>
        <dbReference type="ARBA" id="ARBA00022468"/>
    </source>
</evidence>
<sequence>TQKNNDGQLWSIIEKQRIIILELQKALSEVTIERDHLLLANTATPIPPPRSPYRSNHNKKLSIQLKDQHDEQHMIPIRLKVKSIHADSFILSIVNKKNNQELWKIEKLYTDLLCLDMAVNINFAPIAILSLKNNKLDFLFSNTNSLDKTLLLIDEYLEDTIRLLKHDMSIMYSFFLDKKLKQGYLTKRNVACCKKYYFVLKGSELKYFIKNEDQLSMGIIDLVAETRIGKQATKKYGDAIFQHAFIILLEQENHAYKYILCAESDTERDEWVKQLHRQQCSTVPHHTRPNSDISMHPTEKKKNIRHKQYKRSSMDDKAIQTFNNSKLFNQLSTKASDDSIPTTIDSTEEKKKASRRTFWTRNKKLFNSEDDCIDPSLSSSSTIATPAYQVFGVSLEESIRLTRISEKFDLPAIVYRCITYLEAKDAIHEEGIYRQNGSSLQINQLRQRFCEYGDLDLLAMPQTDQHLDVNVVAGLLKMWLRELPVNILTFDLLKDFLKVIDEKNKQVRIKKLGHLVSMLPIANYSLLRTLIAHLIHIVHYSDHNKMTLRNIGIVFAPTLSIPSGIFTLFMSEFEYIFWTDKATTVSSLPTFKKPVYPIIMEPSTSADKIKQQYLKAEEVRSSRNSVSFKNNVPLSIMSLETVINKVKYHHMDMLAEYDDPEQ</sequence>
<evidence type="ECO:0008006" key="7">
    <source>
        <dbReference type="Google" id="ProtNLM"/>
    </source>
</evidence>
<organism evidence="5 6">
    <name type="scientific">Mucor saturninus</name>
    <dbReference type="NCBI Taxonomy" id="64648"/>
    <lineage>
        <taxon>Eukaryota</taxon>
        <taxon>Fungi</taxon>
        <taxon>Fungi incertae sedis</taxon>
        <taxon>Mucoromycota</taxon>
        <taxon>Mucoromycotina</taxon>
        <taxon>Mucoromycetes</taxon>
        <taxon>Mucorales</taxon>
        <taxon>Mucorineae</taxon>
        <taxon>Mucoraceae</taxon>
        <taxon>Mucor</taxon>
    </lineage>
</organism>
<dbReference type="EMBL" id="JAEPRD010000108">
    <property type="protein sequence ID" value="KAG2198595.1"/>
    <property type="molecule type" value="Genomic_DNA"/>
</dbReference>
<keyword evidence="6" id="KW-1185">Reference proteome</keyword>
<dbReference type="GO" id="GO:0007165">
    <property type="term" value="P:signal transduction"/>
    <property type="evidence" value="ECO:0007669"/>
    <property type="project" value="InterPro"/>
</dbReference>
<feature type="domain" description="Rho-GAP" evidence="4">
    <location>
        <begin position="393"/>
        <end position="596"/>
    </location>
</feature>
<dbReference type="OrthoDB" id="185175at2759"/>
<dbReference type="InterPro" id="IPR050729">
    <property type="entry name" value="Rho-GAP"/>
</dbReference>
<feature type="domain" description="PH" evidence="3">
    <location>
        <begin position="178"/>
        <end position="280"/>
    </location>
</feature>
<dbReference type="SUPFAM" id="SSF48350">
    <property type="entry name" value="GTPase activation domain, GAP"/>
    <property type="match status" value="1"/>
</dbReference>
<comment type="caution">
    <text evidence="5">The sequence shown here is derived from an EMBL/GenBank/DDBJ whole genome shotgun (WGS) entry which is preliminary data.</text>
</comment>
<protein>
    <recommendedName>
        <fullName evidence="7">Rho GTPase activating protein</fullName>
    </recommendedName>
</protein>
<dbReference type="GO" id="GO:0005096">
    <property type="term" value="F:GTPase activator activity"/>
    <property type="evidence" value="ECO:0007669"/>
    <property type="project" value="UniProtKB-KW"/>
</dbReference>
<evidence type="ECO:0000259" key="4">
    <source>
        <dbReference type="PROSITE" id="PS50238"/>
    </source>
</evidence>
<evidence type="ECO:0000259" key="3">
    <source>
        <dbReference type="PROSITE" id="PS50003"/>
    </source>
</evidence>
<dbReference type="GO" id="GO:0005737">
    <property type="term" value="C:cytoplasm"/>
    <property type="evidence" value="ECO:0007669"/>
    <property type="project" value="TreeGrafter"/>
</dbReference>
<dbReference type="InterPro" id="IPR008936">
    <property type="entry name" value="Rho_GTPase_activation_prot"/>
</dbReference>
<evidence type="ECO:0000256" key="2">
    <source>
        <dbReference type="SAM" id="MobiDB-lite"/>
    </source>
</evidence>
<keyword evidence="1" id="KW-0343">GTPase activation</keyword>
<accession>A0A8H7QUL6</accession>
<feature type="non-terminal residue" evidence="5">
    <location>
        <position position="1"/>
    </location>
</feature>
<name>A0A8H7QUL6_9FUNG</name>
<dbReference type="InterPro" id="IPR001849">
    <property type="entry name" value="PH_domain"/>
</dbReference>
<dbReference type="AlphaFoldDB" id="A0A8H7QUL6"/>
<feature type="region of interest" description="Disordered" evidence="2">
    <location>
        <begin position="280"/>
        <end position="314"/>
    </location>
</feature>
<reference evidence="5" key="1">
    <citation type="submission" date="2020-12" db="EMBL/GenBank/DDBJ databases">
        <title>Metabolic potential, ecology and presence of endohyphal bacteria is reflected in genomic diversity of Mucoromycotina.</title>
        <authorList>
            <person name="Muszewska A."/>
            <person name="Okrasinska A."/>
            <person name="Steczkiewicz K."/>
            <person name="Drgas O."/>
            <person name="Orlowska M."/>
            <person name="Perlinska-Lenart U."/>
            <person name="Aleksandrzak-Piekarczyk T."/>
            <person name="Szatraj K."/>
            <person name="Zielenkiewicz U."/>
            <person name="Pilsyk S."/>
            <person name="Malc E."/>
            <person name="Mieczkowski P."/>
            <person name="Kruszewska J.S."/>
            <person name="Biernat P."/>
            <person name="Pawlowska J."/>
        </authorList>
    </citation>
    <scope>NUCLEOTIDE SEQUENCE</scope>
    <source>
        <strain evidence="5">WA0000017839</strain>
    </source>
</reference>
<dbReference type="PANTHER" id="PTHR23176:SF129">
    <property type="entry name" value="RHO GTPASE ACTIVATING PROTEIN AT 16F, ISOFORM E-RELATED"/>
    <property type="match status" value="1"/>
</dbReference>
<dbReference type="SMART" id="SM00233">
    <property type="entry name" value="PH"/>
    <property type="match status" value="1"/>
</dbReference>
<dbReference type="PANTHER" id="PTHR23176">
    <property type="entry name" value="RHO/RAC/CDC GTPASE-ACTIVATING PROTEIN"/>
    <property type="match status" value="1"/>
</dbReference>
<dbReference type="SUPFAM" id="SSF50729">
    <property type="entry name" value="PH domain-like"/>
    <property type="match status" value="1"/>
</dbReference>
<evidence type="ECO:0000313" key="6">
    <source>
        <dbReference type="Proteomes" id="UP000603453"/>
    </source>
</evidence>
<dbReference type="SMART" id="SM00324">
    <property type="entry name" value="RhoGAP"/>
    <property type="match status" value="1"/>
</dbReference>
<gene>
    <name evidence="5" type="ORF">INT47_001042</name>
</gene>
<dbReference type="PROSITE" id="PS50003">
    <property type="entry name" value="PH_DOMAIN"/>
    <property type="match status" value="1"/>
</dbReference>
<dbReference type="InterPro" id="IPR000198">
    <property type="entry name" value="RhoGAP_dom"/>
</dbReference>
<dbReference type="Gene3D" id="2.30.29.30">
    <property type="entry name" value="Pleckstrin-homology domain (PH domain)/Phosphotyrosine-binding domain (PTB)"/>
    <property type="match status" value="1"/>
</dbReference>
<dbReference type="PROSITE" id="PS50238">
    <property type="entry name" value="RHOGAP"/>
    <property type="match status" value="1"/>
</dbReference>
<dbReference type="Proteomes" id="UP000603453">
    <property type="component" value="Unassembled WGS sequence"/>
</dbReference>
<dbReference type="Pfam" id="PF00620">
    <property type="entry name" value="RhoGAP"/>
    <property type="match status" value="1"/>
</dbReference>
<dbReference type="InterPro" id="IPR011993">
    <property type="entry name" value="PH-like_dom_sf"/>
</dbReference>
<dbReference type="Pfam" id="PF00169">
    <property type="entry name" value="PH"/>
    <property type="match status" value="1"/>
</dbReference>
<dbReference type="Gene3D" id="1.10.555.10">
    <property type="entry name" value="Rho GTPase activation protein"/>
    <property type="match status" value="1"/>
</dbReference>